<reference evidence="6 7" key="2">
    <citation type="submission" date="2016-08" db="EMBL/GenBank/DDBJ databases">
        <title>Pervasive Adenine N6-methylation of Active Genes in Fungi.</title>
        <authorList>
            <consortium name="DOE Joint Genome Institute"/>
            <person name="Mondo S.J."/>
            <person name="Dannebaum R.O."/>
            <person name="Kuo R.C."/>
            <person name="Labutti K."/>
            <person name="Haridas S."/>
            <person name="Kuo A."/>
            <person name="Salamov A."/>
            <person name="Ahrendt S.R."/>
            <person name="Lipzen A."/>
            <person name="Sullivan W."/>
            <person name="Andreopoulos W.B."/>
            <person name="Clum A."/>
            <person name="Lindquist E."/>
            <person name="Daum C."/>
            <person name="Ramamoorthy G.K."/>
            <person name="Gryganskyi A."/>
            <person name="Culley D."/>
            <person name="Magnuson J.K."/>
            <person name="James T.Y."/>
            <person name="O'Malley M.A."/>
            <person name="Stajich J.E."/>
            <person name="Spatafora J.W."/>
            <person name="Visel A."/>
            <person name="Grigoriev I.V."/>
        </authorList>
    </citation>
    <scope>NUCLEOTIDE SEQUENCE [LARGE SCALE GENOMIC DNA]</scope>
    <source>
        <strain evidence="6 7">S4</strain>
    </source>
</reference>
<dbReference type="PROSITE" id="PS00108">
    <property type="entry name" value="PROTEIN_KINASE_ST"/>
    <property type="match status" value="1"/>
</dbReference>
<keyword evidence="4" id="KW-0723">Serine/threonine-protein kinase</keyword>
<evidence type="ECO:0000256" key="4">
    <source>
        <dbReference type="RuleBase" id="RU000304"/>
    </source>
</evidence>
<evidence type="ECO:0000259" key="5">
    <source>
        <dbReference type="PROSITE" id="PS50011"/>
    </source>
</evidence>
<dbReference type="Pfam" id="PF00069">
    <property type="entry name" value="Pkinase"/>
    <property type="match status" value="1"/>
</dbReference>
<dbReference type="PROSITE" id="PS00107">
    <property type="entry name" value="PROTEIN_KINASE_ATP"/>
    <property type="match status" value="1"/>
</dbReference>
<dbReference type="PROSITE" id="PS50011">
    <property type="entry name" value="PROTEIN_KINASE_DOM"/>
    <property type="match status" value="1"/>
</dbReference>
<dbReference type="Proteomes" id="UP000193944">
    <property type="component" value="Unassembled WGS sequence"/>
</dbReference>
<dbReference type="OrthoDB" id="40902at2759"/>
<evidence type="ECO:0000313" key="6">
    <source>
        <dbReference type="EMBL" id="ORX85730.1"/>
    </source>
</evidence>
<dbReference type="GO" id="GO:0010972">
    <property type="term" value="P:negative regulation of G2/M transition of mitotic cell cycle"/>
    <property type="evidence" value="ECO:0007669"/>
    <property type="project" value="EnsemblFungi"/>
</dbReference>
<evidence type="ECO:0000313" key="7">
    <source>
        <dbReference type="Proteomes" id="UP000193944"/>
    </source>
</evidence>
<comment type="caution">
    <text evidence="6">The sequence shown here is derived from an EMBL/GenBank/DDBJ whole genome shotgun (WGS) entry which is preliminary data.</text>
</comment>
<gene>
    <name evidence="6" type="ORF">BCR32DRAFT_229507</name>
</gene>
<reference evidence="6 7" key="1">
    <citation type="submission" date="2016-08" db="EMBL/GenBank/DDBJ databases">
        <title>A Parts List for Fungal Cellulosomes Revealed by Comparative Genomics.</title>
        <authorList>
            <consortium name="DOE Joint Genome Institute"/>
            <person name="Haitjema C.H."/>
            <person name="Gilmore S.P."/>
            <person name="Henske J.K."/>
            <person name="Solomon K.V."/>
            <person name="De Groot R."/>
            <person name="Kuo A."/>
            <person name="Mondo S.J."/>
            <person name="Salamov A.A."/>
            <person name="Labutti K."/>
            <person name="Zhao Z."/>
            <person name="Chiniquy J."/>
            <person name="Barry K."/>
            <person name="Brewer H.M."/>
            <person name="Purvine S.O."/>
            <person name="Wright A.T."/>
            <person name="Boxma B."/>
            <person name="Van Alen T."/>
            <person name="Hackstein J.H."/>
            <person name="Baker S.E."/>
            <person name="Grigoriev I.V."/>
            <person name="O'Malley M.A."/>
        </authorList>
    </citation>
    <scope>NUCLEOTIDE SEQUENCE [LARGE SCALE GENOMIC DNA]</scope>
    <source>
        <strain evidence="6 7">S4</strain>
    </source>
</reference>
<keyword evidence="6" id="KW-0808">Transferase</keyword>
<dbReference type="InterPro" id="IPR011009">
    <property type="entry name" value="Kinase-like_dom_sf"/>
</dbReference>
<sequence>MSGLQKTLAPCEYKTGKILGQGSYAVVKEAIHVKTGKTYAVKVINKKLMRGKEFMILNEIEILKRVSKGHPNITTLYDYFETPNNLYLVMDLCTGGELFDRIYNRGHYYEADAADIVRTVCSAVAYLHDKNIVHRDIKAENMLFKSKEENAPLLIADFGLSKIIDNQINVLMTTCGTPGYMAPEVIARTGHGKPVDMWSIGVLTYFLLCGYTPFDGSRMDEEVKNILAGNYKFEPVQYWFAVSETARDFIRKLLVVNPNLRMTAKQALQHPWLQPSEINARSVEAPQNLMPIIKNNFDAKRKWKKAMESVLFTQRMKIAAATNEAMKAAADEEVNGSVVVGSAVVRDEEGIDSSDNIEKLEKYNSTDFNQFDFDGKVKETKEEVKATDVAAAVAAAIDENSKTTVKKD</sequence>
<dbReference type="GO" id="GO:0106057">
    <property type="term" value="P:negative regulation of calcineurin-mediated signaling"/>
    <property type="evidence" value="ECO:0007669"/>
    <property type="project" value="EnsemblFungi"/>
</dbReference>
<dbReference type="InterPro" id="IPR000719">
    <property type="entry name" value="Prot_kinase_dom"/>
</dbReference>
<dbReference type="GO" id="GO:0000122">
    <property type="term" value="P:negative regulation of transcription by RNA polymerase II"/>
    <property type="evidence" value="ECO:0007669"/>
    <property type="project" value="EnsemblFungi"/>
</dbReference>
<keyword evidence="7" id="KW-1185">Reference proteome</keyword>
<comment type="similarity">
    <text evidence="4">Belongs to the protein kinase superfamily.</text>
</comment>
<dbReference type="GO" id="GO:0005524">
    <property type="term" value="F:ATP binding"/>
    <property type="evidence" value="ECO:0007669"/>
    <property type="project" value="UniProtKB-UniRule"/>
</dbReference>
<dbReference type="EMBL" id="MCFG01000031">
    <property type="protein sequence ID" value="ORX85730.1"/>
    <property type="molecule type" value="Genomic_DNA"/>
</dbReference>
<dbReference type="SMART" id="SM00220">
    <property type="entry name" value="S_TKc"/>
    <property type="match status" value="1"/>
</dbReference>
<feature type="domain" description="Protein kinase" evidence="5">
    <location>
        <begin position="13"/>
        <end position="273"/>
    </location>
</feature>
<dbReference type="AlphaFoldDB" id="A0A1Y1XIZ1"/>
<dbReference type="CDD" id="cd05117">
    <property type="entry name" value="STKc_CAMK"/>
    <property type="match status" value="1"/>
</dbReference>
<protein>
    <submittedName>
        <fullName evidence="6">Putative calmodulin-dependent protein kinase type 1</fullName>
    </submittedName>
</protein>
<dbReference type="STRING" id="1754192.A0A1Y1XIZ1"/>
<organism evidence="6 7">
    <name type="scientific">Anaeromyces robustus</name>
    <dbReference type="NCBI Taxonomy" id="1754192"/>
    <lineage>
        <taxon>Eukaryota</taxon>
        <taxon>Fungi</taxon>
        <taxon>Fungi incertae sedis</taxon>
        <taxon>Chytridiomycota</taxon>
        <taxon>Chytridiomycota incertae sedis</taxon>
        <taxon>Neocallimastigomycetes</taxon>
        <taxon>Neocallimastigales</taxon>
        <taxon>Neocallimastigaceae</taxon>
        <taxon>Anaeromyces</taxon>
    </lineage>
</organism>
<evidence type="ECO:0000256" key="1">
    <source>
        <dbReference type="ARBA" id="ARBA00022741"/>
    </source>
</evidence>
<dbReference type="GO" id="GO:0004683">
    <property type="term" value="F:calcium/calmodulin-dependent protein kinase activity"/>
    <property type="evidence" value="ECO:0007669"/>
    <property type="project" value="EnsemblFungi"/>
</dbReference>
<keyword evidence="1 3" id="KW-0547">Nucleotide-binding</keyword>
<dbReference type="InterPro" id="IPR008271">
    <property type="entry name" value="Ser/Thr_kinase_AS"/>
</dbReference>
<dbReference type="FunFam" id="1.10.510.10:FF:000571">
    <property type="entry name" value="Maternal embryonic leucine zipper kinase"/>
    <property type="match status" value="1"/>
</dbReference>
<feature type="binding site" evidence="3">
    <location>
        <position position="42"/>
    </location>
    <ligand>
        <name>ATP</name>
        <dbReference type="ChEBI" id="CHEBI:30616"/>
    </ligand>
</feature>
<dbReference type="GO" id="GO:0005516">
    <property type="term" value="F:calmodulin binding"/>
    <property type="evidence" value="ECO:0007669"/>
    <property type="project" value="EnsemblFungi"/>
</dbReference>
<dbReference type="PANTHER" id="PTHR24347">
    <property type="entry name" value="SERINE/THREONINE-PROTEIN KINASE"/>
    <property type="match status" value="1"/>
</dbReference>
<accession>A0A1Y1XIZ1</accession>
<dbReference type="FunFam" id="3.30.200.20:FF:000153">
    <property type="entry name" value="Calcium/calmodulin-dependent protein kinase type I"/>
    <property type="match status" value="1"/>
</dbReference>
<evidence type="ECO:0000256" key="3">
    <source>
        <dbReference type="PROSITE-ProRule" id="PRU10141"/>
    </source>
</evidence>
<evidence type="ECO:0000256" key="2">
    <source>
        <dbReference type="ARBA" id="ARBA00022840"/>
    </source>
</evidence>
<name>A0A1Y1XIZ1_9FUNG</name>
<dbReference type="InterPro" id="IPR017441">
    <property type="entry name" value="Protein_kinase_ATP_BS"/>
</dbReference>
<keyword evidence="6" id="KW-0418">Kinase</keyword>
<dbReference type="GO" id="GO:0071277">
    <property type="term" value="P:cellular response to calcium ion"/>
    <property type="evidence" value="ECO:0007669"/>
    <property type="project" value="EnsemblFungi"/>
</dbReference>
<proteinExistence type="inferred from homology"/>
<keyword evidence="2 3" id="KW-0067">ATP-binding</keyword>
<dbReference type="Gene3D" id="1.10.510.10">
    <property type="entry name" value="Transferase(Phosphotransferase) domain 1"/>
    <property type="match status" value="1"/>
</dbReference>
<dbReference type="SUPFAM" id="SSF56112">
    <property type="entry name" value="Protein kinase-like (PK-like)"/>
    <property type="match status" value="1"/>
</dbReference>